<feature type="region of interest" description="Disordered" evidence="1">
    <location>
        <begin position="55"/>
        <end position="98"/>
    </location>
</feature>
<comment type="caution">
    <text evidence="2">The sequence shown here is derived from an EMBL/GenBank/DDBJ whole genome shotgun (WGS) entry which is preliminary data.</text>
</comment>
<dbReference type="AlphaFoldDB" id="A0A2G5PDG7"/>
<dbReference type="InterPro" id="IPR012349">
    <property type="entry name" value="Split_barrel_FMN-bd"/>
</dbReference>
<name>A0A2G5PDG7_9MYCO</name>
<dbReference type="OrthoDB" id="162914at2"/>
<evidence type="ECO:0000313" key="3">
    <source>
        <dbReference type="Proteomes" id="UP000230551"/>
    </source>
</evidence>
<dbReference type="EMBL" id="PDCN02000007">
    <property type="protein sequence ID" value="PIB75954.1"/>
    <property type="molecule type" value="Genomic_DNA"/>
</dbReference>
<keyword evidence="3" id="KW-1185">Reference proteome</keyword>
<dbReference type="Gene3D" id="2.30.110.10">
    <property type="entry name" value="Electron Transport, Fmn-binding Protein, Chain A"/>
    <property type="match status" value="1"/>
</dbReference>
<protein>
    <submittedName>
        <fullName evidence="2">Uncharacterized protein</fullName>
    </submittedName>
</protein>
<dbReference type="Proteomes" id="UP000230551">
    <property type="component" value="Unassembled WGS sequence"/>
</dbReference>
<evidence type="ECO:0000256" key="1">
    <source>
        <dbReference type="SAM" id="MobiDB-lite"/>
    </source>
</evidence>
<evidence type="ECO:0000313" key="2">
    <source>
        <dbReference type="EMBL" id="PIB75954.1"/>
    </source>
</evidence>
<sequence>MSQRRKRIRCAADSHRTLAATPLIASLSTIGPDGTPQVTAVWFLIDDDGSAAVSMTTDRQKGSGCARTTAVPTPPAHRRRAGLSRGFSRPGSSPKADL</sequence>
<organism evidence="2 3">
    <name type="scientific">Mycolicibacterium brumae</name>
    <dbReference type="NCBI Taxonomy" id="85968"/>
    <lineage>
        <taxon>Bacteria</taxon>
        <taxon>Bacillati</taxon>
        <taxon>Actinomycetota</taxon>
        <taxon>Actinomycetes</taxon>
        <taxon>Mycobacteriales</taxon>
        <taxon>Mycobacteriaceae</taxon>
        <taxon>Mycolicibacterium</taxon>
    </lineage>
</organism>
<proteinExistence type="predicted"/>
<gene>
    <name evidence="2" type="ORF">CQY22_007885</name>
</gene>
<reference evidence="2 3" key="1">
    <citation type="journal article" date="2017" name="Infect. Genet. Evol.">
        <title>The new phylogeny of the genus Mycobacterium: The old and the news.</title>
        <authorList>
            <person name="Tortoli E."/>
            <person name="Fedrizzi T."/>
            <person name="Meehan C.J."/>
            <person name="Trovato A."/>
            <person name="Grottola A."/>
            <person name="Giacobazzi E."/>
            <person name="Serpini G.F."/>
            <person name="Tagliazucchi S."/>
            <person name="Fabio A."/>
            <person name="Bettua C."/>
            <person name="Bertorelli R."/>
            <person name="Frascaro F."/>
            <person name="De Sanctis V."/>
            <person name="Pecorari M."/>
            <person name="Jousson O."/>
            <person name="Segata N."/>
            <person name="Cirillo D.M."/>
        </authorList>
    </citation>
    <scope>NUCLEOTIDE SEQUENCE [LARGE SCALE GENOMIC DNA]</scope>
    <source>
        <strain evidence="2 3">CIP1034565</strain>
    </source>
</reference>
<accession>A0A2G5PDG7</accession>
<dbReference type="RefSeq" id="WP_090590578.1">
    <property type="nucleotide sequence ID" value="NZ_PDCN02000007.1"/>
</dbReference>
<dbReference type="SUPFAM" id="SSF50475">
    <property type="entry name" value="FMN-binding split barrel"/>
    <property type="match status" value="1"/>
</dbReference>